<feature type="region of interest" description="Disordered" evidence="1">
    <location>
        <begin position="1"/>
        <end position="24"/>
    </location>
</feature>
<gene>
    <name evidence="2" type="ORF">JY651_34910</name>
</gene>
<accession>A0ABX7NNI0</accession>
<feature type="compositionally biased region" description="Basic and acidic residues" evidence="1">
    <location>
        <begin position="202"/>
        <end position="211"/>
    </location>
</feature>
<name>A0ABX7NNI0_9BACT</name>
<evidence type="ECO:0000313" key="2">
    <source>
        <dbReference type="EMBL" id="QSQ20411.1"/>
    </source>
</evidence>
<reference evidence="2 3" key="1">
    <citation type="submission" date="2021-02" db="EMBL/GenBank/DDBJ databases">
        <title>De Novo genome assembly of isolated myxobacteria.</title>
        <authorList>
            <person name="Stevens D.C."/>
        </authorList>
    </citation>
    <scope>NUCLEOTIDE SEQUENCE [LARGE SCALE GENOMIC DNA]</scope>
    <source>
        <strain evidence="3">SCPEA02</strain>
    </source>
</reference>
<feature type="compositionally biased region" description="Low complexity" evidence="1">
    <location>
        <begin position="71"/>
        <end position="90"/>
    </location>
</feature>
<feature type="compositionally biased region" description="Basic and acidic residues" evidence="1">
    <location>
        <begin position="91"/>
        <end position="107"/>
    </location>
</feature>
<evidence type="ECO:0000313" key="3">
    <source>
        <dbReference type="Proteomes" id="UP000662747"/>
    </source>
</evidence>
<protein>
    <submittedName>
        <fullName evidence="2">Ferrichrome ABC transporter substrate-binding protein</fullName>
    </submittedName>
</protein>
<keyword evidence="3" id="KW-1185">Reference proteome</keyword>
<sequence length="396" mass="42356">MASRPDIRTSGRFPRALPRGKLSHVSRRSRLSLALLLSVLLHAALFFALSRVPSARPPARASSEAVELEIVHSSPKSASPAAPGVSVQPPDRAKPPQRQAERPESAKPETPSPQVAAAPPESSAPHQGKPPEAGTGAKPPAPPAEELESDAPLASSESPSKRPNLVPGNLLGEGLTGKPPSTGRTLRNTGEQPDPAVVARQQAEEARQKVDGWAKDSLAAARAESGAPSPYFAKLQKDFSRELVNPPPPDLKVLASRMKREQVDAIERFGKTGSPYAPKERDQRLEQRNRFQAAVEAGRAANMYMVDVTEPILALAAVVEVHQGRDGKVLDLQVIEGSGDPKFDAWAVSQLREALASADAPGDGGVGIHDDGMRSRWRLKEFLGNPRVQIHLIGVY</sequence>
<feature type="compositionally biased region" description="Polar residues" evidence="1">
    <location>
        <begin position="182"/>
        <end position="191"/>
    </location>
</feature>
<dbReference type="EMBL" id="CP071090">
    <property type="protein sequence ID" value="QSQ20411.1"/>
    <property type="molecule type" value="Genomic_DNA"/>
</dbReference>
<feature type="region of interest" description="Disordered" evidence="1">
    <location>
        <begin position="66"/>
        <end position="211"/>
    </location>
</feature>
<evidence type="ECO:0000256" key="1">
    <source>
        <dbReference type="SAM" id="MobiDB-lite"/>
    </source>
</evidence>
<organism evidence="2 3">
    <name type="scientific">Pyxidicoccus parkwayensis</name>
    <dbReference type="NCBI Taxonomy" id="2813578"/>
    <lineage>
        <taxon>Bacteria</taxon>
        <taxon>Pseudomonadati</taxon>
        <taxon>Myxococcota</taxon>
        <taxon>Myxococcia</taxon>
        <taxon>Myxococcales</taxon>
        <taxon>Cystobacterineae</taxon>
        <taxon>Myxococcaceae</taxon>
        <taxon>Pyxidicoccus</taxon>
    </lineage>
</organism>
<proteinExistence type="predicted"/>
<dbReference type="Proteomes" id="UP000662747">
    <property type="component" value="Chromosome"/>
</dbReference>